<gene>
    <name evidence="3" type="primary">rraA</name>
    <name evidence="3" type="ORF">OUO13_02245</name>
</gene>
<dbReference type="PANTHER" id="PTHR33254">
    <property type="entry name" value="4-HYDROXY-4-METHYL-2-OXOGLUTARATE ALDOLASE 3-RELATED"/>
    <property type="match status" value="1"/>
</dbReference>
<comment type="cofactor">
    <cofactor evidence="2">
        <name>a divalent metal cation</name>
        <dbReference type="ChEBI" id="CHEBI:60240"/>
    </cofactor>
</comment>
<evidence type="ECO:0000313" key="3">
    <source>
        <dbReference type="EMBL" id="MCY0963996.1"/>
    </source>
</evidence>
<dbReference type="GO" id="GO:0051252">
    <property type="term" value="P:regulation of RNA metabolic process"/>
    <property type="evidence" value="ECO:0007669"/>
    <property type="project" value="InterPro"/>
</dbReference>
<dbReference type="InterPro" id="IPR036704">
    <property type="entry name" value="RraA/RraA-like_sf"/>
</dbReference>
<dbReference type="GO" id="GO:0008948">
    <property type="term" value="F:oxaloacetate decarboxylase activity"/>
    <property type="evidence" value="ECO:0007669"/>
    <property type="project" value="UniProtKB-EC"/>
</dbReference>
<sequence length="164" mass="17726">MTKYVTPDLCDAYPELVQVVEPMFSNYGGIDSFGGEIVTVKCHEDNSKVKELVDTNGTGKVMVVDGGGSMRHALLGDMLAEKAEKNGWEGIIVYGCIRDVDVIMETELGVQALGTNPLKTDKRGIGDINVDVKFGGVVFKPGHYVYADNNGIIVSPQALEMPEE</sequence>
<dbReference type="SUPFAM" id="SSF89562">
    <property type="entry name" value="RraA-like"/>
    <property type="match status" value="1"/>
</dbReference>
<comment type="caution">
    <text evidence="3">The sequence shown here is derived from an EMBL/GenBank/DDBJ whole genome shotgun (WGS) entry which is preliminary data.</text>
</comment>
<dbReference type="InterPro" id="IPR005493">
    <property type="entry name" value="RraA/RraA-like"/>
</dbReference>
<comment type="function">
    <text evidence="2">Catalyzes the aldol cleavage of 4-hydroxy-4-methyl-2-oxoglutarate (HMG) into 2 molecules of pyruvate. Also contains a secondary oxaloacetate (OAA) decarboxylase activity due to the common pyruvate enolate transition state formed following C-C bond cleavage in the retro-aldol and decarboxylation reactions.</text>
</comment>
<dbReference type="NCBIfam" id="TIGR01935">
    <property type="entry name" value="NOT-MenG"/>
    <property type="match status" value="1"/>
</dbReference>
<feature type="binding site" evidence="1">
    <location>
        <begin position="76"/>
        <end position="79"/>
    </location>
    <ligand>
        <name>substrate</name>
    </ligand>
</feature>
<comment type="cofactor">
    <cofactor evidence="1">
        <name>Mg(2+)</name>
        <dbReference type="ChEBI" id="CHEBI:18420"/>
    </cofactor>
</comment>
<feature type="binding site" evidence="1">
    <location>
        <position position="98"/>
    </location>
    <ligand>
        <name>substrate</name>
    </ligand>
</feature>
<evidence type="ECO:0000313" key="4">
    <source>
        <dbReference type="Proteomes" id="UP001150830"/>
    </source>
</evidence>
<dbReference type="GO" id="GO:0047443">
    <property type="term" value="F:4-hydroxy-4-methyl-2-oxoglutarate aldolase activity"/>
    <property type="evidence" value="ECO:0007669"/>
    <property type="project" value="UniProtKB-EC"/>
</dbReference>
<dbReference type="GO" id="GO:0046872">
    <property type="term" value="F:metal ion binding"/>
    <property type="evidence" value="ECO:0007669"/>
    <property type="project" value="UniProtKB-KW"/>
</dbReference>
<dbReference type="EC" id="4.1.1.112" evidence="2"/>
<comment type="subunit">
    <text evidence="2">Homotrimer.</text>
</comment>
<dbReference type="EC" id="4.1.3.17" evidence="2"/>
<dbReference type="GO" id="GO:0008428">
    <property type="term" value="F:ribonuclease inhibitor activity"/>
    <property type="evidence" value="ECO:0007669"/>
    <property type="project" value="InterPro"/>
</dbReference>
<accession>A0A9X3IQN9</accession>
<dbReference type="AlphaFoldDB" id="A0A9X3IQN9"/>
<keyword evidence="4" id="KW-1185">Reference proteome</keyword>
<feature type="binding site" evidence="1">
    <location>
        <position position="99"/>
    </location>
    <ligand>
        <name>Mg(2+)</name>
        <dbReference type="ChEBI" id="CHEBI:18420"/>
    </ligand>
</feature>
<name>A0A9X3IQN9_9GAMM</name>
<keyword evidence="1" id="KW-0460">Magnesium</keyword>
<dbReference type="Proteomes" id="UP001150830">
    <property type="component" value="Unassembled WGS sequence"/>
</dbReference>
<dbReference type="NCBIfam" id="NF006875">
    <property type="entry name" value="PRK09372.1"/>
    <property type="match status" value="1"/>
</dbReference>
<organism evidence="3 4">
    <name type="scientific">Parathalassolituus penaei</name>
    <dbReference type="NCBI Taxonomy" id="2997323"/>
    <lineage>
        <taxon>Bacteria</taxon>
        <taxon>Pseudomonadati</taxon>
        <taxon>Pseudomonadota</taxon>
        <taxon>Gammaproteobacteria</taxon>
        <taxon>Oceanospirillales</taxon>
        <taxon>Oceanospirillaceae</taxon>
        <taxon>Parathalassolituus</taxon>
    </lineage>
</organism>
<dbReference type="Gene3D" id="3.50.30.40">
    <property type="entry name" value="Ribonuclease E inhibitor RraA/RraA-like"/>
    <property type="match status" value="1"/>
</dbReference>
<dbReference type="NCBIfam" id="NF009134">
    <property type="entry name" value="PRK12487.1"/>
    <property type="match status" value="1"/>
</dbReference>
<dbReference type="EMBL" id="JAPNOA010000009">
    <property type="protein sequence ID" value="MCY0963996.1"/>
    <property type="molecule type" value="Genomic_DNA"/>
</dbReference>
<dbReference type="InterPro" id="IPR010203">
    <property type="entry name" value="RraA"/>
</dbReference>
<comment type="similarity">
    <text evidence="2">Belongs to the class II aldolase/RraA-like family.</text>
</comment>
<evidence type="ECO:0000256" key="2">
    <source>
        <dbReference type="RuleBase" id="RU004338"/>
    </source>
</evidence>
<protein>
    <recommendedName>
        <fullName evidence="2">4-hydroxy-4-methyl-2-oxoglutarate aldolase</fullName>
        <shortName evidence="2">HMG aldolase</shortName>
        <ecNumber evidence="2">4.1.1.112</ecNumber>
        <ecNumber evidence="2">4.1.3.17</ecNumber>
    </recommendedName>
    <alternativeName>
        <fullName evidence="2">Oxaloacetate decarboxylase</fullName>
    </alternativeName>
</protein>
<proteinExistence type="inferred from homology"/>
<evidence type="ECO:0000256" key="1">
    <source>
        <dbReference type="PIRSR" id="PIRSR605493-1"/>
    </source>
</evidence>
<dbReference type="Pfam" id="PF03737">
    <property type="entry name" value="RraA-like"/>
    <property type="match status" value="1"/>
</dbReference>
<dbReference type="PANTHER" id="PTHR33254:SF29">
    <property type="entry name" value="REGULATOR OF RIBONUCLEASE ACTIVITY A"/>
    <property type="match status" value="1"/>
</dbReference>
<keyword evidence="1 2" id="KW-0479">Metal-binding</keyword>
<dbReference type="RefSeq" id="WP_283172215.1">
    <property type="nucleotide sequence ID" value="NZ_JAPNOA010000009.1"/>
</dbReference>
<keyword evidence="2" id="KW-0456">Lyase</keyword>
<dbReference type="CDD" id="cd16841">
    <property type="entry name" value="RraA_family"/>
    <property type="match status" value="1"/>
</dbReference>
<comment type="catalytic activity">
    <reaction evidence="2">
        <text>oxaloacetate + H(+) = pyruvate + CO2</text>
        <dbReference type="Rhea" id="RHEA:15641"/>
        <dbReference type="ChEBI" id="CHEBI:15361"/>
        <dbReference type="ChEBI" id="CHEBI:15378"/>
        <dbReference type="ChEBI" id="CHEBI:16452"/>
        <dbReference type="ChEBI" id="CHEBI:16526"/>
        <dbReference type="EC" id="4.1.1.112"/>
    </reaction>
</comment>
<reference evidence="3" key="1">
    <citation type="submission" date="2022-11" db="EMBL/GenBank/DDBJ databases">
        <title>Parathalassolutuus dongxingensis gen. nov., sp. nov., a novel member of family Oceanospirillaceae isolated from a coastal shrimp pond in Guangxi, China.</title>
        <authorList>
            <person name="Chen H."/>
        </authorList>
    </citation>
    <scope>NUCLEOTIDE SEQUENCE</scope>
    <source>
        <strain evidence="3">G-43</strain>
    </source>
</reference>
<comment type="catalytic activity">
    <reaction evidence="2">
        <text>4-hydroxy-4-methyl-2-oxoglutarate = 2 pyruvate</text>
        <dbReference type="Rhea" id="RHEA:22748"/>
        <dbReference type="ChEBI" id="CHEBI:15361"/>
        <dbReference type="ChEBI" id="CHEBI:58276"/>
        <dbReference type="EC" id="4.1.3.17"/>
    </reaction>
</comment>